<feature type="transmembrane region" description="Helical" evidence="1">
    <location>
        <begin position="71"/>
        <end position="92"/>
    </location>
</feature>
<comment type="caution">
    <text evidence="2">The sequence shown here is derived from an EMBL/GenBank/DDBJ whole genome shotgun (WGS) entry which is preliminary data.</text>
</comment>
<sequence length="370" mass="40816">MFFAALGSLTFILHEQHSIWGGNLLSILSGEFAYSYGMLLSFLTMTVWVIAMRGKYLWLLAGLLEAATGFAHGYALLITGFSSFFILLGGNFKPGLKFLCLSHGLAFYLLAGWLWPLLAMHSMTIANDSSFMSSNWLDYVPKSFWPVLSCGLAGSLLFFKASIRKHLTSQYKNAFAFFFAATGLAVTLWLCASRIGLADIRFYPYALLLSSILCGWLLGEAFNLLTRSYKLIINIVTVILTAGLLCWIMAQVEKAPHWLLRNMAGYEDKSAQIPASLFPVLQGNLNSPRLLFEHDPLNNDIGSTRAIRSFTLISKSAPCFRGFIYGICFTGTCCIPITGGSFQGSLIALNPVSQRIYGYKSCSSTYAITP</sequence>
<accession>A0A7Z0MNH5</accession>
<name>A0A7Z0MNH5_9GAMM</name>
<evidence type="ECO:0000256" key="1">
    <source>
        <dbReference type="SAM" id="Phobius"/>
    </source>
</evidence>
<dbReference type="Proteomes" id="UP000537890">
    <property type="component" value="Unassembled WGS sequence"/>
</dbReference>
<evidence type="ECO:0000313" key="3">
    <source>
        <dbReference type="Proteomes" id="UP000537890"/>
    </source>
</evidence>
<keyword evidence="1" id="KW-0812">Transmembrane</keyword>
<gene>
    <name evidence="2" type="ORF">H0A75_03470</name>
</gene>
<feature type="transmembrane region" description="Helical" evidence="1">
    <location>
        <begin position="231"/>
        <end position="250"/>
    </location>
</feature>
<organism evidence="2 3">
    <name type="scientific">Candidatus Methanofishera endochildressiae</name>
    <dbReference type="NCBI Taxonomy" id="2738884"/>
    <lineage>
        <taxon>Bacteria</taxon>
        <taxon>Pseudomonadati</taxon>
        <taxon>Pseudomonadota</taxon>
        <taxon>Gammaproteobacteria</taxon>
        <taxon>Candidatus Methanofishera</taxon>
    </lineage>
</organism>
<dbReference type="AlphaFoldDB" id="A0A7Z0MNH5"/>
<dbReference type="EMBL" id="JACCHS010000044">
    <property type="protein sequence ID" value="NYT46828.1"/>
    <property type="molecule type" value="Genomic_DNA"/>
</dbReference>
<feature type="transmembrane region" description="Helical" evidence="1">
    <location>
        <begin position="143"/>
        <end position="163"/>
    </location>
</feature>
<feature type="transmembrane region" description="Helical" evidence="1">
    <location>
        <begin position="175"/>
        <end position="196"/>
    </location>
</feature>
<proteinExistence type="predicted"/>
<feature type="transmembrane region" description="Helical" evidence="1">
    <location>
        <begin position="202"/>
        <end position="219"/>
    </location>
</feature>
<reference evidence="2 3" key="1">
    <citation type="submission" date="2020-05" db="EMBL/GenBank/DDBJ databases">
        <title>Horizontal transmission and recombination maintain forever young bacterial symbiont genomes.</title>
        <authorList>
            <person name="Russell S.L."/>
            <person name="Pepper-Tunick E."/>
            <person name="Svedberg J."/>
            <person name="Byrne A."/>
            <person name="Ruelas Castillo J."/>
            <person name="Vollmers C."/>
            <person name="Beinart R.A."/>
            <person name="Corbett-Detig R."/>
        </authorList>
    </citation>
    <scope>NUCLEOTIDE SEQUENCE [LARGE SCALE GENOMIC DNA]</scope>
    <source>
        <strain evidence="2">4727-3</strain>
    </source>
</reference>
<feature type="transmembrane region" description="Helical" evidence="1">
    <location>
        <begin position="33"/>
        <end position="51"/>
    </location>
</feature>
<feature type="transmembrane region" description="Helical" evidence="1">
    <location>
        <begin position="104"/>
        <end position="123"/>
    </location>
</feature>
<evidence type="ECO:0000313" key="2">
    <source>
        <dbReference type="EMBL" id="NYT46828.1"/>
    </source>
</evidence>
<keyword evidence="1" id="KW-1133">Transmembrane helix</keyword>
<protein>
    <submittedName>
        <fullName evidence="2">Uncharacterized protein</fullName>
    </submittedName>
</protein>
<keyword evidence="1" id="KW-0472">Membrane</keyword>